<proteinExistence type="predicted"/>
<gene>
    <name evidence="1" type="ORF">DBV05_g3009</name>
</gene>
<dbReference type="Proteomes" id="UP000325902">
    <property type="component" value="Unassembled WGS sequence"/>
</dbReference>
<name>A0A5N5DKB5_9PEZI</name>
<evidence type="ECO:0000313" key="1">
    <source>
        <dbReference type="EMBL" id="KAB2578346.1"/>
    </source>
</evidence>
<dbReference type="EMBL" id="VCHE01000012">
    <property type="protein sequence ID" value="KAB2578346.1"/>
    <property type="molecule type" value="Genomic_DNA"/>
</dbReference>
<keyword evidence="2" id="KW-1185">Reference proteome</keyword>
<reference evidence="1 2" key="1">
    <citation type="journal article" date="2019" name="Sci. Rep.">
        <title>A multi-omics analysis of the grapevine pathogen Lasiodiplodia theobromae reveals that temperature affects the expression of virulence- and pathogenicity-related genes.</title>
        <authorList>
            <person name="Felix C."/>
            <person name="Meneses R."/>
            <person name="Goncalves M.F.M."/>
            <person name="Tilleman L."/>
            <person name="Duarte A.S."/>
            <person name="Jorrin-Novo J.V."/>
            <person name="Van de Peer Y."/>
            <person name="Deforce D."/>
            <person name="Van Nieuwerburgh F."/>
            <person name="Esteves A.C."/>
            <person name="Alves A."/>
        </authorList>
    </citation>
    <scope>NUCLEOTIDE SEQUENCE [LARGE SCALE GENOMIC DNA]</scope>
    <source>
        <strain evidence="1 2">LA-SOL3</strain>
    </source>
</reference>
<protein>
    <recommendedName>
        <fullName evidence="3">F-box domain-containing protein</fullName>
    </recommendedName>
</protein>
<organism evidence="1 2">
    <name type="scientific">Lasiodiplodia theobromae</name>
    <dbReference type="NCBI Taxonomy" id="45133"/>
    <lineage>
        <taxon>Eukaryota</taxon>
        <taxon>Fungi</taxon>
        <taxon>Dikarya</taxon>
        <taxon>Ascomycota</taxon>
        <taxon>Pezizomycotina</taxon>
        <taxon>Dothideomycetes</taxon>
        <taxon>Dothideomycetes incertae sedis</taxon>
        <taxon>Botryosphaeriales</taxon>
        <taxon>Botryosphaeriaceae</taxon>
        <taxon>Lasiodiplodia</taxon>
    </lineage>
</organism>
<dbReference type="OrthoDB" id="4252443at2759"/>
<sequence>MAVFTELPVEVLHLIAQHCGQHSRCTLSATTRQLHSVCIEEIYRTVDLSVHNSSQLASNGPFDGDLGPDSPIVLELPLDFAERPRVSLDDEIWLRQQQLIHTIKNHPEYGSHVRQLHWSVLNAPVGQSEDHRPMVGTTAELPVAMKIWEQRGLQRLDSIGFDRVLWDTFLAFNKVTSVDIAWLRSLRETCPPPPLFTSATSVRLVGQASTRFVAAILENIIPENLVSLSTINLQEFADPVPSFPSHMSLYDIIHHTDQGPQDHIRSTTFAGPMHNHLRSLTNRCHKLSHLEIRTYAPWEHWERLSLDDTRYEEWATFIRSVRPTLRSLVFEQHRAERSRLWRTNRSHPFGQRGRPALWTLFNEHILPVLTDKQAEWPRLERVELAGFHELTRCFACLNPPDFSQWENPHLSFEVLDPGRGMTNDTWAVRETHVALNEEEKKSIQERLGQGVQLSIRGGSRKFENSCRTGIPGFGPRRRREG</sequence>
<dbReference type="CDD" id="cd09917">
    <property type="entry name" value="F-box_SF"/>
    <property type="match status" value="1"/>
</dbReference>
<evidence type="ECO:0000313" key="2">
    <source>
        <dbReference type="Proteomes" id="UP000325902"/>
    </source>
</evidence>
<dbReference type="AlphaFoldDB" id="A0A5N5DKB5"/>
<comment type="caution">
    <text evidence="1">The sequence shown here is derived from an EMBL/GenBank/DDBJ whole genome shotgun (WGS) entry which is preliminary data.</text>
</comment>
<evidence type="ECO:0008006" key="3">
    <source>
        <dbReference type="Google" id="ProtNLM"/>
    </source>
</evidence>
<accession>A0A5N5DKB5</accession>